<name>A0A8H6Q6A6_9EURO</name>
<sequence>MGFLINFPGHLIMANEYVLVVLAVLVFLVTLSSRFPSKEHPSTSASPSLSSTREACEAPRTATWGRRIPRPIQWYQDMYFQLHNLEQHPTVLEPARDELLAMIAEGISLALEGPQKGILRVESYDAERLRSFINEEHEKTMNEWARYHDRRKLGVGPTLFGNIAEAKKWVAQRAPAKLVDGAWLSHIHKITTPFALRRVTKDAWQILSEELGDGDVTRNHVFVYNQLLNEIGCPLPDPQSHDFIKSPNLEAMDDQRSWKGAVAQLLISLFPNEFLPEILGFNMHYELISLEALMAARELKELGVNPSYFLLHICIDNADSGHTAMALLNVIDYLEFIKATESPSVLEEHWRRVQGGYTLSQTLAVSPCDGNGVSDSGFPTSQCASQLVPTDSLTRQIIEIFKSKSTVSPKYHCQSKVKIGNRTLAEWLDSSLWKHDDEQKHIELLGALAESKRWVQPGMGSESKLVQELSWGGRMFGAFTNEELDALTAWIDLLGPDNGSWLYYRFTRRAAMASRDVAGGLRDPACHHPTLPARNVDDKINGAFMEELPECRLDAEYPAGKVPLNTPSKSQLPDIVALWFAHIGLLENMINVPARTATSLYSSILLALRAQAGFAVEAHIPAGMAEVSRQPGCSLVDIGLEMISSAQWTRDVNPSCLKDVFVLARKQGQSAESIKLSDNMLRWANRPDTNFGILVGLALAFLGLKEAVARSHELLSEESQAALKAIIEREQKGLFSCMQEIKCTGDGRYKDIEKGYCLGRSALEKLLGKTAGDTNTLQMCTAYQKC</sequence>
<evidence type="ECO:0000313" key="1">
    <source>
        <dbReference type="EMBL" id="KAF7166697.1"/>
    </source>
</evidence>
<dbReference type="OrthoDB" id="10057598at2759"/>
<accession>A0A8H6Q6A6</accession>
<comment type="caution">
    <text evidence="1">The sequence shown here is derived from an EMBL/GenBank/DDBJ whole genome shotgun (WGS) entry which is preliminary data.</text>
</comment>
<protein>
    <submittedName>
        <fullName evidence="1">Uncharacterized protein</fullName>
    </submittedName>
</protein>
<reference evidence="1" key="1">
    <citation type="submission" date="2020-06" db="EMBL/GenBank/DDBJ databases">
        <title>Draft genome sequences of strains closely related to Aspergillus parafelis and Aspergillus hiratsukae.</title>
        <authorList>
            <person name="Dos Santos R.A.C."/>
            <person name="Rivero-Menendez O."/>
            <person name="Steenwyk J.L."/>
            <person name="Mead M.E."/>
            <person name="Goldman G.H."/>
            <person name="Alastruey-Izquierdo A."/>
            <person name="Rokas A."/>
        </authorList>
    </citation>
    <scope>NUCLEOTIDE SEQUENCE</scope>
    <source>
        <strain evidence="1">CNM-CM5623</strain>
    </source>
</reference>
<proteinExistence type="predicted"/>
<dbReference type="AlphaFoldDB" id="A0A8H6Q6A6"/>
<evidence type="ECO:0000313" key="2">
    <source>
        <dbReference type="Proteomes" id="UP000654922"/>
    </source>
</evidence>
<dbReference type="Pfam" id="PF14518">
    <property type="entry name" value="Haem_oxygenas_2"/>
    <property type="match status" value="1"/>
</dbReference>
<gene>
    <name evidence="1" type="ORF">CNMCM5623_000241</name>
</gene>
<organism evidence="1 2">
    <name type="scientific">Aspergillus felis</name>
    <dbReference type="NCBI Taxonomy" id="1287682"/>
    <lineage>
        <taxon>Eukaryota</taxon>
        <taxon>Fungi</taxon>
        <taxon>Dikarya</taxon>
        <taxon>Ascomycota</taxon>
        <taxon>Pezizomycotina</taxon>
        <taxon>Eurotiomycetes</taxon>
        <taxon>Eurotiomycetidae</taxon>
        <taxon>Eurotiales</taxon>
        <taxon>Aspergillaceae</taxon>
        <taxon>Aspergillus</taxon>
        <taxon>Aspergillus subgen. Fumigati</taxon>
    </lineage>
</organism>
<dbReference type="SMART" id="SM01236">
    <property type="entry name" value="Haem_oxygenase_2"/>
    <property type="match status" value="1"/>
</dbReference>
<dbReference type="Proteomes" id="UP000654922">
    <property type="component" value="Unassembled WGS sequence"/>
</dbReference>
<dbReference type="EMBL" id="JACBAE010001299">
    <property type="protein sequence ID" value="KAF7166697.1"/>
    <property type="molecule type" value="Genomic_DNA"/>
</dbReference>